<organism evidence="3 4">
    <name type="scientific">Pseudozyma flocculosa PF-1</name>
    <dbReference type="NCBI Taxonomy" id="1277687"/>
    <lineage>
        <taxon>Eukaryota</taxon>
        <taxon>Fungi</taxon>
        <taxon>Dikarya</taxon>
        <taxon>Basidiomycota</taxon>
        <taxon>Ustilaginomycotina</taxon>
        <taxon>Ustilaginomycetes</taxon>
        <taxon>Ustilaginales</taxon>
        <taxon>Ustilaginaceae</taxon>
        <taxon>Pseudozyma</taxon>
    </lineage>
</organism>
<name>A0A061H2Z1_9BASI</name>
<dbReference type="OrthoDB" id="10264588at2759"/>
<accession>A0A061H2Z1</accession>
<feature type="domain" description="UPF0261" evidence="2">
    <location>
        <begin position="231"/>
        <end position="475"/>
    </location>
</feature>
<dbReference type="PANTHER" id="PTHR31862">
    <property type="entry name" value="UPF0261 DOMAIN PROTEIN (AFU_ORTHOLOGUE AFUA_1G10120)"/>
    <property type="match status" value="1"/>
</dbReference>
<dbReference type="AlphaFoldDB" id="A0A061H2Z1"/>
<evidence type="ECO:0000313" key="3">
    <source>
        <dbReference type="EMBL" id="EPQ26205.1"/>
    </source>
</evidence>
<dbReference type="eggNOG" id="ENOG502QT37">
    <property type="taxonomic scope" value="Eukaryota"/>
</dbReference>
<feature type="domain" description="UPF0261" evidence="1">
    <location>
        <begin position="11"/>
        <end position="212"/>
    </location>
</feature>
<dbReference type="RefSeq" id="XP_007881871.1">
    <property type="nucleotide sequence ID" value="XM_007883680.1"/>
</dbReference>
<evidence type="ECO:0000259" key="1">
    <source>
        <dbReference type="Pfam" id="PF06792"/>
    </source>
</evidence>
<dbReference type="CDD" id="cd15488">
    <property type="entry name" value="Tm-1-like"/>
    <property type="match status" value="1"/>
</dbReference>
<dbReference type="InterPro" id="IPR051353">
    <property type="entry name" value="Tobamovirus_resist_UPF0261"/>
</dbReference>
<dbReference type="Gene3D" id="3.40.50.12030">
    <property type="entry name" value="Uncharacterised protein family UPF0261, NC domain"/>
    <property type="match status" value="1"/>
</dbReference>
<gene>
    <name evidence="3" type="ORF">PFL1_06140</name>
</gene>
<dbReference type="GeneID" id="19320220"/>
<reference evidence="3 4" key="1">
    <citation type="journal article" date="2013" name="Plant Cell">
        <title>The transition from a phytopathogenic smut ancestor to an anamorphic biocontrol agent deciphered by comparative whole-genome analysis.</title>
        <authorList>
            <person name="Lefebvre F."/>
            <person name="Joly D.L."/>
            <person name="Labbe C."/>
            <person name="Teichmann B."/>
            <person name="Linning R."/>
            <person name="Belzile F."/>
            <person name="Bakkeren G."/>
            <person name="Belanger R.R."/>
        </authorList>
    </citation>
    <scope>NUCLEOTIDE SEQUENCE [LARGE SCALE GENOMIC DNA]</scope>
    <source>
        <strain evidence="3 4">PF-1</strain>
    </source>
</reference>
<dbReference type="EMBL" id="KE361646">
    <property type="protein sequence ID" value="EPQ26205.1"/>
    <property type="molecule type" value="Genomic_DNA"/>
</dbReference>
<sequence length="482" mass="51579">MAQTVQTDRAHVALIGTLDTKQAEYAFAAQWLAANGCSVTILDVSTRLPFSHLDELPALQHVQTVSPLELFSASSDKHDGATPAQLKEQASRLERHDLRAALVDGCLAFLRARLRSGSSPPCDAPIDAIASFGGSQNTSFACTVMRNDAFKLGLPKFCLTTMASGDISQYIGESDICLMPSVGDISGSLNKITRTVLMSASAAIAGMANAYHARHTQARGADADDQRTEDRPLIAVSMFGVTTPCVTAASEALKRHGLEPVAFHATGTGGRTMERLIRENYFAGVLDLTTTEICDDLFSGVLSAGPDRLVSSASTAVPTVVSVGALDMINFGPLSSLPPSLEIDAKEGAGPLHVNASGRKVWEHNESVSLLRTTPDENRRLGESVVERLMRGLRAAKSEGRKAREVKIVLPLHGVSMLDKQGEAFDDREARQALFDAIESSAARAGDEAGLIKIIKVERHINDPEFAEMVADLLVRQLQHAS</sequence>
<protein>
    <submittedName>
        <fullName evidence="3">Uncharacterized protein</fullName>
    </submittedName>
</protein>
<dbReference type="HOGENOM" id="CLU_036813_1_0_1"/>
<dbReference type="Pfam" id="PF06792">
    <property type="entry name" value="UPF0261"/>
    <property type="match status" value="1"/>
</dbReference>
<dbReference type="NCBIfam" id="NF002674">
    <property type="entry name" value="PRK02399.1-2"/>
    <property type="match status" value="1"/>
</dbReference>
<dbReference type="Pfam" id="PF23189">
    <property type="entry name" value="UPF0261_C"/>
    <property type="match status" value="1"/>
</dbReference>
<dbReference type="InterPro" id="IPR056778">
    <property type="entry name" value="UPF0261_C"/>
</dbReference>
<dbReference type="InterPro" id="IPR044122">
    <property type="entry name" value="UPF0261_N"/>
</dbReference>
<dbReference type="KEGG" id="pfp:PFL1_06140"/>
<proteinExistence type="predicted"/>
<evidence type="ECO:0000313" key="4">
    <source>
        <dbReference type="Proteomes" id="UP000053664"/>
    </source>
</evidence>
<dbReference type="Proteomes" id="UP000053664">
    <property type="component" value="Unassembled WGS sequence"/>
</dbReference>
<dbReference type="PANTHER" id="PTHR31862:SF1">
    <property type="entry name" value="UPF0261 DOMAIN PROTEIN (AFU_ORTHOLOGUE AFUA_1G10120)"/>
    <property type="match status" value="1"/>
</dbReference>
<dbReference type="Gene3D" id="3.40.50.12020">
    <property type="entry name" value="Uncharacterised protein family UPF0261, NN domain"/>
    <property type="match status" value="1"/>
</dbReference>
<evidence type="ECO:0000259" key="2">
    <source>
        <dbReference type="Pfam" id="PF23189"/>
    </source>
</evidence>